<dbReference type="SUPFAM" id="SSF160374">
    <property type="entry name" value="RplX-like"/>
    <property type="match status" value="1"/>
</dbReference>
<accession>A0A6M6DZD6</accession>
<organism evidence="1 2">
    <name type="scientific">Priestia megaterium</name>
    <name type="common">Bacillus megaterium</name>
    <dbReference type="NCBI Taxonomy" id="1404"/>
    <lineage>
        <taxon>Bacteria</taxon>
        <taxon>Bacillati</taxon>
        <taxon>Bacillota</taxon>
        <taxon>Bacilli</taxon>
        <taxon>Bacillales</taxon>
        <taxon>Bacillaceae</taxon>
        <taxon>Priestia</taxon>
    </lineage>
</organism>
<protein>
    <submittedName>
        <fullName evidence="1">Uncharacterized protein</fullName>
    </submittedName>
</protein>
<dbReference type="RefSeq" id="WP_171778237.1">
    <property type="nucleotide sequence ID" value="NZ_CP045273.1"/>
</dbReference>
<dbReference type="EMBL" id="CP045273">
    <property type="protein sequence ID" value="QJX80251.1"/>
    <property type="molecule type" value="Genomic_DNA"/>
</dbReference>
<gene>
    <name evidence="1" type="ORF">FDZ14_29585</name>
</gene>
<keyword evidence="1" id="KW-0614">Plasmid</keyword>
<dbReference type="Proteomes" id="UP000501076">
    <property type="component" value="Plasmid pFDU301A"/>
</dbReference>
<name>A0A6M6DZD6_PRIMG</name>
<geneLocation type="plasmid" evidence="2">
    <name>pfdu301a</name>
</geneLocation>
<reference evidence="1 2" key="1">
    <citation type="submission" date="2019-10" db="EMBL/GenBank/DDBJ databases">
        <title>Complete genome sequences for adaption low water activity.</title>
        <authorList>
            <person name="Zhao L."/>
            <person name="Zhong J."/>
        </authorList>
    </citation>
    <scope>NUCLEOTIDE SEQUENCE [LARGE SCALE GENOMIC DNA]</scope>
    <source>
        <strain evidence="1 2">FDU301</strain>
        <plasmid evidence="2">pfdu301a</plasmid>
    </source>
</reference>
<proteinExistence type="predicted"/>
<sequence>MLYKLYQAYKRTKEENAMEEKEVLILNYGGFGANHLHKPMHIVIEEIDEECREEVNNNDSIDNDIEYGYVVTKIEHQDIMNEQASLEILNKAKVLMEVKVEWIDNEDGSYSTLTLLSKCGDLIADVIIPNQEFTFKLDTKGTYSNCINKKLSASA</sequence>
<evidence type="ECO:0000313" key="2">
    <source>
        <dbReference type="Proteomes" id="UP000501076"/>
    </source>
</evidence>
<dbReference type="AlphaFoldDB" id="A0A6M6DZD6"/>
<evidence type="ECO:0000313" key="1">
    <source>
        <dbReference type="EMBL" id="QJX80251.1"/>
    </source>
</evidence>